<organism evidence="2 3">
    <name type="scientific">Rhodopseudomonas palustris</name>
    <dbReference type="NCBI Taxonomy" id="1076"/>
    <lineage>
        <taxon>Bacteria</taxon>
        <taxon>Pseudomonadati</taxon>
        <taxon>Pseudomonadota</taxon>
        <taxon>Alphaproteobacteria</taxon>
        <taxon>Hyphomicrobiales</taxon>
        <taxon>Nitrobacteraceae</taxon>
        <taxon>Rhodopseudomonas</taxon>
    </lineage>
</organism>
<dbReference type="Proteomes" id="UP000782519">
    <property type="component" value="Unassembled WGS sequence"/>
</dbReference>
<keyword evidence="1" id="KW-0472">Membrane</keyword>
<accession>A0A933W3Z6</accession>
<evidence type="ECO:0008006" key="4">
    <source>
        <dbReference type="Google" id="ProtNLM"/>
    </source>
</evidence>
<gene>
    <name evidence="2" type="ORF">HZA66_25070</name>
</gene>
<evidence type="ECO:0000313" key="3">
    <source>
        <dbReference type="Proteomes" id="UP000782519"/>
    </source>
</evidence>
<evidence type="ECO:0000256" key="1">
    <source>
        <dbReference type="SAM" id="Phobius"/>
    </source>
</evidence>
<name>A0A933W3Z6_RHOPL</name>
<evidence type="ECO:0000313" key="2">
    <source>
        <dbReference type="EMBL" id="MBI5132725.1"/>
    </source>
</evidence>
<reference evidence="2" key="1">
    <citation type="submission" date="2020-07" db="EMBL/GenBank/DDBJ databases">
        <title>Huge and variable diversity of episymbiotic CPR bacteria and DPANN archaea in groundwater ecosystems.</title>
        <authorList>
            <person name="He C.Y."/>
            <person name="Keren R."/>
            <person name="Whittaker M."/>
            <person name="Farag I.F."/>
            <person name="Doudna J."/>
            <person name="Cate J.H.D."/>
            <person name="Banfield J.F."/>
        </authorList>
    </citation>
    <scope>NUCLEOTIDE SEQUENCE</scope>
    <source>
        <strain evidence="2">NC_groundwater_1818_Pr3_B-0.1um_66_35</strain>
    </source>
</reference>
<keyword evidence="1" id="KW-0812">Transmembrane</keyword>
<feature type="transmembrane region" description="Helical" evidence="1">
    <location>
        <begin position="67"/>
        <end position="86"/>
    </location>
</feature>
<proteinExistence type="predicted"/>
<dbReference type="AlphaFoldDB" id="A0A933W3Z6"/>
<protein>
    <recommendedName>
        <fullName evidence="4">Transmembrane protein</fullName>
    </recommendedName>
</protein>
<comment type="caution">
    <text evidence="2">The sequence shown here is derived from an EMBL/GenBank/DDBJ whole genome shotgun (WGS) entry which is preliminary data.</text>
</comment>
<dbReference type="EMBL" id="JACRJB010000068">
    <property type="protein sequence ID" value="MBI5132725.1"/>
    <property type="molecule type" value="Genomic_DNA"/>
</dbReference>
<sequence length="92" mass="9735">MGKTLLATGALVLLVAVAWWWLTYGDVVQYTYLSAPEAAACLVGRSGVCDLARSLCRGSHPAAIVAYWWGTFWIGIGFASAGLTLTGTDRAP</sequence>
<keyword evidence="1" id="KW-1133">Transmembrane helix</keyword>